<evidence type="ECO:0000256" key="6">
    <source>
        <dbReference type="SAM" id="MobiDB-lite"/>
    </source>
</evidence>
<dbReference type="Pfam" id="PF07992">
    <property type="entry name" value="Pyr_redox_2"/>
    <property type="match status" value="1"/>
</dbReference>
<feature type="domain" description="FAD/NAD(P)-binding" evidence="7">
    <location>
        <begin position="11"/>
        <end position="347"/>
    </location>
</feature>
<evidence type="ECO:0000259" key="7">
    <source>
        <dbReference type="Pfam" id="PF07992"/>
    </source>
</evidence>
<sequence length="470" mass="51033">MSFHKAQDRPRILIVGGGYVGFTVAKKIQKAIKQTGGVVTIVEPNPYMTYQPFLPEVAAGSMEGRNATVPLRQHLRDTELIPGHVVSVNHAERTATVEPIDNGEPFDLKYDEIILGAGAVTRAFPIPGLAEVAIGMKTVEEAVSVRNWVLERIEVASVLDDPDARRRALTVVVVGGGFAGVETISELEDMAREAVNRNDRLSVSDLRFVMIEAAPRIMPEVPEDRAEKVVAELRARGIEVLLNTSLSDATDGHLQLINMTDKSPAGEMDTDTLIWTAGVAASPMLKNTDFPIDERGRVRVNADLRVAGDNGVVEGAWAAGDNAAVPDLSGGGVGGFCVPNAQHASRQALVLAKNILASRRGEPLTDYYHETIGVVAGLGLWKGVANFKGKTLAGPLAWIMHRGYHGSAIPTTERTVRVMTTWALNQLFGRDTTTIRHQRSRVLLSKRPPEQHRRRLRQSSNEPKASKPAN</sequence>
<keyword evidence="4 8" id="KW-0560">Oxidoreductase</keyword>
<dbReference type="AlphaFoldDB" id="A0A448US97"/>
<evidence type="ECO:0000256" key="1">
    <source>
        <dbReference type="ARBA" id="ARBA00005272"/>
    </source>
</evidence>
<dbReference type="InterPro" id="IPR023753">
    <property type="entry name" value="FAD/NAD-binding_dom"/>
</dbReference>
<keyword evidence="3" id="KW-0274">FAD</keyword>
<name>A0A448US97_9MICC</name>
<feature type="region of interest" description="Disordered" evidence="6">
    <location>
        <begin position="446"/>
        <end position="470"/>
    </location>
</feature>
<dbReference type="Proteomes" id="UP000270988">
    <property type="component" value="Chromosome"/>
</dbReference>
<proteinExistence type="inferred from homology"/>
<reference evidence="8 9" key="1">
    <citation type="submission" date="2018-12" db="EMBL/GenBank/DDBJ databases">
        <authorList>
            <consortium name="Pathogen Informatics"/>
        </authorList>
    </citation>
    <scope>NUCLEOTIDE SEQUENCE [LARGE SCALE GENOMIC DNA]</scope>
    <source>
        <strain evidence="8 9">NCTC10918</strain>
    </source>
</reference>
<accession>A0A448US97</accession>
<keyword evidence="2" id="KW-0285">Flavoprotein</keyword>
<keyword evidence="5" id="KW-0520">NAD</keyword>
<organism evidence="8 9">
    <name type="scientific">Rothia dentocariosa</name>
    <dbReference type="NCBI Taxonomy" id="2047"/>
    <lineage>
        <taxon>Bacteria</taxon>
        <taxon>Bacillati</taxon>
        <taxon>Actinomycetota</taxon>
        <taxon>Actinomycetes</taxon>
        <taxon>Micrococcales</taxon>
        <taxon>Micrococcaceae</taxon>
        <taxon>Rothia</taxon>
    </lineage>
</organism>
<evidence type="ECO:0000256" key="2">
    <source>
        <dbReference type="ARBA" id="ARBA00022630"/>
    </source>
</evidence>
<evidence type="ECO:0000313" key="9">
    <source>
        <dbReference type="Proteomes" id="UP000270988"/>
    </source>
</evidence>
<feature type="compositionally biased region" description="Polar residues" evidence="6">
    <location>
        <begin position="458"/>
        <end position="470"/>
    </location>
</feature>
<dbReference type="Gene3D" id="3.50.50.100">
    <property type="match status" value="1"/>
</dbReference>
<dbReference type="PRINTS" id="PR00368">
    <property type="entry name" value="FADPNR"/>
</dbReference>
<evidence type="ECO:0000313" key="8">
    <source>
        <dbReference type="EMBL" id="VEJ28770.1"/>
    </source>
</evidence>
<evidence type="ECO:0000256" key="4">
    <source>
        <dbReference type="ARBA" id="ARBA00023002"/>
    </source>
</evidence>
<dbReference type="SUPFAM" id="SSF51905">
    <property type="entry name" value="FAD/NAD(P)-binding domain"/>
    <property type="match status" value="2"/>
</dbReference>
<dbReference type="InterPro" id="IPR036188">
    <property type="entry name" value="FAD/NAD-bd_sf"/>
</dbReference>
<comment type="similarity">
    <text evidence="1">Belongs to the NADH dehydrogenase family.</text>
</comment>
<protein>
    <submittedName>
        <fullName evidence="8">NADH dehydrogenase-like protein SAV0941</fullName>
        <ecNumber evidence="8">1.6.99.-</ecNumber>
    </submittedName>
</protein>
<dbReference type="PANTHER" id="PTHR43706">
    <property type="entry name" value="NADH DEHYDROGENASE"/>
    <property type="match status" value="1"/>
</dbReference>
<dbReference type="EC" id="1.6.99.-" evidence="8"/>
<evidence type="ECO:0000256" key="3">
    <source>
        <dbReference type="ARBA" id="ARBA00022827"/>
    </source>
</evidence>
<dbReference type="PANTHER" id="PTHR43706:SF45">
    <property type="entry name" value="NADH DEHYDROGENASE-LIKE PROTEIN RV1812C"/>
    <property type="match status" value="1"/>
</dbReference>
<dbReference type="EMBL" id="LR134521">
    <property type="protein sequence ID" value="VEJ28770.1"/>
    <property type="molecule type" value="Genomic_DNA"/>
</dbReference>
<evidence type="ECO:0000256" key="5">
    <source>
        <dbReference type="ARBA" id="ARBA00023027"/>
    </source>
</evidence>
<gene>
    <name evidence="8" type="ORF">NCTC10918_00006</name>
</gene>
<dbReference type="STRING" id="762948.HMPREF0733_11373"/>
<dbReference type="InterPro" id="IPR045024">
    <property type="entry name" value="NDH-2"/>
</dbReference>
<dbReference type="GO" id="GO:0003954">
    <property type="term" value="F:NADH dehydrogenase activity"/>
    <property type="evidence" value="ECO:0007669"/>
    <property type="project" value="InterPro"/>
</dbReference>